<evidence type="ECO:0000256" key="2">
    <source>
        <dbReference type="ARBA" id="ARBA00023125"/>
    </source>
</evidence>
<keyword evidence="1" id="KW-0805">Transcription regulation</keyword>
<dbReference type="PANTHER" id="PTHR43280">
    <property type="entry name" value="ARAC-FAMILY TRANSCRIPTIONAL REGULATOR"/>
    <property type="match status" value="1"/>
</dbReference>
<comment type="caution">
    <text evidence="5">The sequence shown here is derived from an EMBL/GenBank/DDBJ whole genome shotgun (WGS) entry which is preliminary data.</text>
</comment>
<dbReference type="GO" id="GO:0003700">
    <property type="term" value="F:DNA-binding transcription factor activity"/>
    <property type="evidence" value="ECO:0007669"/>
    <property type="project" value="InterPro"/>
</dbReference>
<evidence type="ECO:0000313" key="6">
    <source>
        <dbReference type="Proteomes" id="UP000251889"/>
    </source>
</evidence>
<dbReference type="InterPro" id="IPR037923">
    <property type="entry name" value="HTH-like"/>
</dbReference>
<dbReference type="GO" id="GO:0043565">
    <property type="term" value="F:sequence-specific DNA binding"/>
    <property type="evidence" value="ECO:0007669"/>
    <property type="project" value="InterPro"/>
</dbReference>
<sequence>MHTTESVIPVYNFMHCSGENDFAIAHMTTVDVLGKLQIPHRQEGYNVSLLLKGSMTRYIDFDRHEIHAPAIICIGPDQINQYESADDAEMICISFSQDFLIAEMKRWVACWECMFTNVILNADEKDMEELRVYADLMLKEFSSDKPKKEIIIRNLLNAFIITIARMRDAMASIMMMDMSSNKIVEQFKSYVDAQFKEKTQVAQYAEMLSVTPGHLNDLIKTTTGRTAKQVIDEKRIMEAKRLLFWADYNLKEIAGQLSFEDDSYFNRYFKKHTGFTPSAFQRTIREKYN</sequence>
<reference evidence="5 6" key="1">
    <citation type="submission" date="2018-06" db="EMBL/GenBank/DDBJ databases">
        <title>Chryseolinea flavus sp. nov., a member of the phylum Bacteroidetes isolated from soil.</title>
        <authorList>
            <person name="Li Y."/>
            <person name="Wang J."/>
        </authorList>
    </citation>
    <scope>NUCLEOTIDE SEQUENCE [LARGE SCALE GENOMIC DNA]</scope>
    <source>
        <strain evidence="5 6">SDU1-6</strain>
    </source>
</reference>
<feature type="domain" description="HTH araC/xylS-type" evidence="4">
    <location>
        <begin position="185"/>
        <end position="283"/>
    </location>
</feature>
<dbReference type="SUPFAM" id="SSF51215">
    <property type="entry name" value="Regulatory protein AraC"/>
    <property type="match status" value="1"/>
</dbReference>
<dbReference type="Pfam" id="PF12833">
    <property type="entry name" value="HTH_18"/>
    <property type="match status" value="1"/>
</dbReference>
<dbReference type="PANTHER" id="PTHR43280:SF32">
    <property type="entry name" value="TRANSCRIPTIONAL REGULATORY PROTEIN"/>
    <property type="match status" value="1"/>
</dbReference>
<dbReference type="AlphaFoldDB" id="A0A364Y161"/>
<gene>
    <name evidence="5" type="ORF">DQQ10_15455</name>
</gene>
<name>A0A364Y161_9BACT</name>
<dbReference type="OrthoDB" id="9793451at2"/>
<dbReference type="SUPFAM" id="SSF46689">
    <property type="entry name" value="Homeodomain-like"/>
    <property type="match status" value="1"/>
</dbReference>
<keyword evidence="3" id="KW-0804">Transcription</keyword>
<evidence type="ECO:0000256" key="3">
    <source>
        <dbReference type="ARBA" id="ARBA00023163"/>
    </source>
</evidence>
<dbReference type="Gene3D" id="1.10.10.60">
    <property type="entry name" value="Homeodomain-like"/>
    <property type="match status" value="1"/>
</dbReference>
<dbReference type="RefSeq" id="WP_112747781.1">
    <property type="nucleotide sequence ID" value="NZ_QMFY01000007.1"/>
</dbReference>
<dbReference type="InterPro" id="IPR009057">
    <property type="entry name" value="Homeodomain-like_sf"/>
</dbReference>
<accession>A0A364Y161</accession>
<protein>
    <recommendedName>
        <fullName evidence="4">HTH araC/xylS-type domain-containing protein</fullName>
    </recommendedName>
</protein>
<dbReference type="PROSITE" id="PS01124">
    <property type="entry name" value="HTH_ARAC_FAMILY_2"/>
    <property type="match status" value="1"/>
</dbReference>
<proteinExistence type="predicted"/>
<keyword evidence="2" id="KW-0238">DNA-binding</keyword>
<evidence type="ECO:0000313" key="5">
    <source>
        <dbReference type="EMBL" id="RAW00439.1"/>
    </source>
</evidence>
<dbReference type="Proteomes" id="UP000251889">
    <property type="component" value="Unassembled WGS sequence"/>
</dbReference>
<dbReference type="InterPro" id="IPR018060">
    <property type="entry name" value="HTH_AraC"/>
</dbReference>
<evidence type="ECO:0000259" key="4">
    <source>
        <dbReference type="PROSITE" id="PS01124"/>
    </source>
</evidence>
<organism evidence="5 6">
    <name type="scientific">Pseudochryseolinea flava</name>
    <dbReference type="NCBI Taxonomy" id="2059302"/>
    <lineage>
        <taxon>Bacteria</taxon>
        <taxon>Pseudomonadati</taxon>
        <taxon>Bacteroidota</taxon>
        <taxon>Cytophagia</taxon>
        <taxon>Cytophagales</taxon>
        <taxon>Fulvivirgaceae</taxon>
        <taxon>Pseudochryseolinea</taxon>
    </lineage>
</organism>
<keyword evidence="6" id="KW-1185">Reference proteome</keyword>
<dbReference type="SMART" id="SM00342">
    <property type="entry name" value="HTH_ARAC"/>
    <property type="match status" value="1"/>
</dbReference>
<evidence type="ECO:0000256" key="1">
    <source>
        <dbReference type="ARBA" id="ARBA00023015"/>
    </source>
</evidence>
<dbReference type="EMBL" id="QMFY01000007">
    <property type="protein sequence ID" value="RAW00439.1"/>
    <property type="molecule type" value="Genomic_DNA"/>
</dbReference>